<organism evidence="7 8">
    <name type="scientific">Roseiterribacter gracilis</name>
    <dbReference type="NCBI Taxonomy" id="2812848"/>
    <lineage>
        <taxon>Bacteria</taxon>
        <taxon>Pseudomonadati</taxon>
        <taxon>Pseudomonadota</taxon>
        <taxon>Alphaproteobacteria</taxon>
        <taxon>Rhodospirillales</taxon>
        <taxon>Roseiterribacteraceae</taxon>
        <taxon>Roseiterribacter</taxon>
    </lineage>
</organism>
<feature type="domain" description="HAMP" evidence="6">
    <location>
        <begin position="204"/>
        <end position="257"/>
    </location>
</feature>
<dbReference type="Pfam" id="PF00672">
    <property type="entry name" value="HAMP"/>
    <property type="match status" value="1"/>
</dbReference>
<comment type="similarity">
    <text evidence="2">Belongs to the methyl-accepting chemotaxis (MCP) protein family.</text>
</comment>
<evidence type="ECO:0000256" key="2">
    <source>
        <dbReference type="ARBA" id="ARBA00029447"/>
    </source>
</evidence>
<dbReference type="PANTHER" id="PTHR32089:SF112">
    <property type="entry name" value="LYSOZYME-LIKE PROTEIN-RELATED"/>
    <property type="match status" value="1"/>
</dbReference>
<keyword evidence="4" id="KW-0472">Membrane</keyword>
<evidence type="ECO:0000256" key="3">
    <source>
        <dbReference type="PROSITE-ProRule" id="PRU00284"/>
    </source>
</evidence>
<dbReference type="Gene3D" id="6.10.340.10">
    <property type="match status" value="1"/>
</dbReference>
<dbReference type="SUPFAM" id="SSF58104">
    <property type="entry name" value="Methyl-accepting chemotaxis protein (MCP) signaling domain"/>
    <property type="match status" value="1"/>
</dbReference>
<dbReference type="InterPro" id="IPR003660">
    <property type="entry name" value="HAMP_dom"/>
</dbReference>
<dbReference type="RefSeq" id="WP_420241741.1">
    <property type="nucleotide sequence ID" value="NZ_BOPV01000001.1"/>
</dbReference>
<protein>
    <recommendedName>
        <fullName evidence="9">Methyl-accepting chemotaxis protein</fullName>
    </recommendedName>
</protein>
<accession>A0A8S8XA12</accession>
<evidence type="ECO:0000259" key="5">
    <source>
        <dbReference type="PROSITE" id="PS50111"/>
    </source>
</evidence>
<sequence length="553" mass="58020">MGRFENLPIGRRVGFGFAAILLLLLAVATIGWRGVASMDTAFDEYRRVSSNTLNLAIASREVVGLRRNTLSWRLTRDVKVVERFDTLVKNLGTSLTELERGTHAEDRKARYRKLQELLTGINGDFRTMIAGKDNAAIETAAAAIDDKAQAMTNLADEARALETKRTEALGTEINETGARTQLLSLIIAAGALISGIAAAVVVARSVVRPIGAITGTMSELSQGKRDVEIPGRTRKDEIGTMAAALEVFRAGLVENERMAAAQREEELLKLERQKRIDGLVANFENSATAIVDAVSGASTELQSTAEAMAAIAEETNRQALTVSSASEEASVNVGTVAAAAEELSSSISEIGRQVTRSAEEASAAGERAQRTDATVRALSEATAKIDEVVTLIDSVAGQTNLLALNATIEAARAGEAGKGFAVVASEVKSLAQQTSRATETIRGQIQAVQTTSGEAVMAVGEITKVITTIQESSTIIASAVEEQVATTGEIARNVQQAAAGTKEVSSNIAGVSQAAESAGAAASQVLGAASELARQADTLRGEVRRFLDGVRAA</sequence>
<keyword evidence="8" id="KW-1185">Reference proteome</keyword>
<evidence type="ECO:0000313" key="8">
    <source>
        <dbReference type="Proteomes" id="UP000681075"/>
    </source>
</evidence>
<dbReference type="CDD" id="cd06225">
    <property type="entry name" value="HAMP"/>
    <property type="match status" value="1"/>
</dbReference>
<dbReference type="Proteomes" id="UP000681075">
    <property type="component" value="Unassembled WGS sequence"/>
</dbReference>
<dbReference type="GO" id="GO:0016020">
    <property type="term" value="C:membrane"/>
    <property type="evidence" value="ECO:0007669"/>
    <property type="project" value="InterPro"/>
</dbReference>
<evidence type="ECO:0000256" key="1">
    <source>
        <dbReference type="ARBA" id="ARBA00023224"/>
    </source>
</evidence>
<proteinExistence type="inferred from homology"/>
<gene>
    <name evidence="7" type="ORF">TMPK1_09280</name>
</gene>
<dbReference type="PROSITE" id="PS50885">
    <property type="entry name" value="HAMP"/>
    <property type="match status" value="1"/>
</dbReference>
<comment type="caution">
    <text evidence="7">The sequence shown here is derived from an EMBL/GenBank/DDBJ whole genome shotgun (WGS) entry which is preliminary data.</text>
</comment>
<dbReference type="EMBL" id="BOPV01000001">
    <property type="protein sequence ID" value="GIL38691.1"/>
    <property type="molecule type" value="Genomic_DNA"/>
</dbReference>
<dbReference type="AlphaFoldDB" id="A0A8S8XA12"/>
<dbReference type="Pfam" id="PF00015">
    <property type="entry name" value="MCPsignal"/>
    <property type="match status" value="1"/>
</dbReference>
<dbReference type="PANTHER" id="PTHR32089">
    <property type="entry name" value="METHYL-ACCEPTING CHEMOTAXIS PROTEIN MCPB"/>
    <property type="match status" value="1"/>
</dbReference>
<evidence type="ECO:0008006" key="9">
    <source>
        <dbReference type="Google" id="ProtNLM"/>
    </source>
</evidence>
<feature type="transmembrane region" description="Helical" evidence="4">
    <location>
        <begin position="182"/>
        <end position="203"/>
    </location>
</feature>
<dbReference type="SMART" id="SM00304">
    <property type="entry name" value="HAMP"/>
    <property type="match status" value="1"/>
</dbReference>
<reference evidence="7" key="1">
    <citation type="submission" date="2021-02" db="EMBL/GenBank/DDBJ databases">
        <title>Genome sequence of Rhodospirillales sp. strain TMPK1 isolated from soil.</title>
        <authorList>
            <person name="Nakai R."/>
            <person name="Kusada H."/>
            <person name="Tamaki H."/>
        </authorList>
    </citation>
    <scope>NUCLEOTIDE SEQUENCE</scope>
    <source>
        <strain evidence="7">TMPK1</strain>
    </source>
</reference>
<dbReference type="GO" id="GO:0007165">
    <property type="term" value="P:signal transduction"/>
    <property type="evidence" value="ECO:0007669"/>
    <property type="project" value="UniProtKB-KW"/>
</dbReference>
<evidence type="ECO:0000259" key="6">
    <source>
        <dbReference type="PROSITE" id="PS50885"/>
    </source>
</evidence>
<name>A0A8S8XA12_9PROT</name>
<dbReference type="Gene3D" id="1.10.287.950">
    <property type="entry name" value="Methyl-accepting chemotaxis protein"/>
    <property type="match status" value="1"/>
</dbReference>
<dbReference type="InterPro" id="IPR004089">
    <property type="entry name" value="MCPsignal_dom"/>
</dbReference>
<evidence type="ECO:0000313" key="7">
    <source>
        <dbReference type="EMBL" id="GIL38691.1"/>
    </source>
</evidence>
<keyword evidence="1 3" id="KW-0807">Transducer</keyword>
<feature type="domain" description="Methyl-accepting transducer" evidence="5">
    <location>
        <begin position="297"/>
        <end position="533"/>
    </location>
</feature>
<dbReference type="PROSITE" id="PS50111">
    <property type="entry name" value="CHEMOTAXIS_TRANSDUC_2"/>
    <property type="match status" value="1"/>
</dbReference>
<evidence type="ECO:0000256" key="4">
    <source>
        <dbReference type="SAM" id="Phobius"/>
    </source>
</evidence>
<keyword evidence="4" id="KW-1133">Transmembrane helix</keyword>
<dbReference type="SMART" id="SM00283">
    <property type="entry name" value="MA"/>
    <property type="match status" value="1"/>
</dbReference>
<keyword evidence="4" id="KW-0812">Transmembrane</keyword>